<dbReference type="Proteomes" id="UP001597419">
    <property type="component" value="Unassembled WGS sequence"/>
</dbReference>
<feature type="transmembrane region" description="Helical" evidence="2">
    <location>
        <begin position="173"/>
        <end position="196"/>
    </location>
</feature>
<dbReference type="EMBL" id="JBHUKU010000009">
    <property type="protein sequence ID" value="MFD2461029.1"/>
    <property type="molecule type" value="Genomic_DNA"/>
</dbReference>
<sequence length="208" mass="21156">MSNSGEAPFFSSPEPPSRDGTLAGTPGDSFADPLSGLVTSADAPPAGTANGAGTPAIPVSGPVQHDPEVVRQMVAAALQEDAQQGGAPHTPGAIPPAGTTGTLGEQVAPPLGVLPRQRTWPARPPQLLRQVRRTKQIPPADDDIDEEIEAAAQKKRKLPSVSMPSISIGRPSASTAGVVLAVVLLIVFGVVAIQMVSSLVSSVTGLFN</sequence>
<feature type="compositionally biased region" description="Low complexity" evidence="1">
    <location>
        <begin position="41"/>
        <end position="56"/>
    </location>
</feature>
<evidence type="ECO:0000313" key="3">
    <source>
        <dbReference type="EMBL" id="MFD2461029.1"/>
    </source>
</evidence>
<organism evidence="3 4">
    <name type="scientific">Amycolatopsis samaneae</name>
    <dbReference type="NCBI Taxonomy" id="664691"/>
    <lineage>
        <taxon>Bacteria</taxon>
        <taxon>Bacillati</taxon>
        <taxon>Actinomycetota</taxon>
        <taxon>Actinomycetes</taxon>
        <taxon>Pseudonocardiales</taxon>
        <taxon>Pseudonocardiaceae</taxon>
        <taxon>Amycolatopsis</taxon>
    </lineage>
</organism>
<evidence type="ECO:0000256" key="1">
    <source>
        <dbReference type="SAM" id="MobiDB-lite"/>
    </source>
</evidence>
<feature type="region of interest" description="Disordered" evidence="1">
    <location>
        <begin position="1"/>
        <end position="123"/>
    </location>
</feature>
<accession>A0ABW5GJM2</accession>
<proteinExistence type="predicted"/>
<name>A0ABW5GJM2_9PSEU</name>
<evidence type="ECO:0000256" key="2">
    <source>
        <dbReference type="SAM" id="Phobius"/>
    </source>
</evidence>
<keyword evidence="2" id="KW-0812">Transmembrane</keyword>
<reference evidence="4" key="1">
    <citation type="journal article" date="2019" name="Int. J. Syst. Evol. Microbiol.">
        <title>The Global Catalogue of Microorganisms (GCM) 10K type strain sequencing project: providing services to taxonomists for standard genome sequencing and annotation.</title>
        <authorList>
            <consortium name="The Broad Institute Genomics Platform"/>
            <consortium name="The Broad Institute Genome Sequencing Center for Infectious Disease"/>
            <person name="Wu L."/>
            <person name="Ma J."/>
        </authorList>
    </citation>
    <scope>NUCLEOTIDE SEQUENCE [LARGE SCALE GENOMIC DNA]</scope>
    <source>
        <strain evidence="4">CGMCC 4.7643</strain>
    </source>
</reference>
<evidence type="ECO:0000313" key="4">
    <source>
        <dbReference type="Proteomes" id="UP001597419"/>
    </source>
</evidence>
<keyword evidence="2" id="KW-1133">Transmembrane helix</keyword>
<comment type="caution">
    <text evidence="3">The sequence shown here is derived from an EMBL/GenBank/DDBJ whole genome shotgun (WGS) entry which is preliminary data.</text>
</comment>
<keyword evidence="2" id="KW-0472">Membrane</keyword>
<dbReference type="RefSeq" id="WP_345406595.1">
    <property type="nucleotide sequence ID" value="NZ_BAABHG010000020.1"/>
</dbReference>
<protein>
    <submittedName>
        <fullName evidence="3">Uncharacterized protein</fullName>
    </submittedName>
</protein>
<gene>
    <name evidence="3" type="ORF">ACFSYJ_20655</name>
</gene>
<keyword evidence="4" id="KW-1185">Reference proteome</keyword>
<feature type="compositionally biased region" description="Low complexity" evidence="1">
    <location>
        <begin position="1"/>
        <end position="12"/>
    </location>
</feature>